<sequence length="814" mass="90123">MTTHAFPRPSTSPLARPTLADGLLARPESVVVLSAIAGTGKTTLLSALAHRLGQPLHTGPLPATLPDGTEILLWDLSRHAPTEAESEALFAWVEAQPRRRALVAKRPGAALAGLDRAVLYGKAVILDFGALALRPDEPSFDGMEATGLPLALTAGWAVLCAPPADAGRRAAALPAFLEAEILAELDPRTLAALDMLVHAAGPVTFAAPDPTVAAEFARLAPIVRTDTEGTGYSLGIPSIRHELASAVAAAMKRTGKATQAEARAEIFRSGGQITEAINTLQQAGLHSLALDWFTEAHGFNYIYYYGYEAFDRVLAGFPDELARESDVLVFSLALQALKSGNLPRARLLITERFGPNAHSLTKVFAPDSEFSLAFRCFRLITMIYEEVTISDRTLEQIFGILAELPVHDHQRRGTFYNSVLEIYVRRRRFAEAEGIAERALVSYRQIDAHLLVFYIHIFLAAIALMQGNVRQARPNTDAARASMAKLPFESPSDRRILILLEACIAYEDGNIEQLAVFLSDDLDHFAMGEIWPSLAEFAIHYGSQTLSRHLSTFAARSFLELWRIQQWQSRRFRMMIEMREAAILQNVNRWLEAAEKLSVLQSRINRTWVEAAVDQLVRVADHDELALVLSWLRHLVHEVPMRRELQSQIAALQINDHVTRRQKIALLVWSAYVARRQRDLTNARATLLKAYEEAARLACIAPLMEEMVFLKEMIDDKRVSEFLQSSPMARQVARRLDAIDAPTTTSSANTAGLSRRETRVLLLIAEGGSNKFVARHLGISEATVKFHLSNLYRKLGCTGRREAIAAARALRLIA</sequence>
<dbReference type="InterPro" id="IPR027417">
    <property type="entry name" value="P-loop_NTPase"/>
</dbReference>
<dbReference type="PANTHER" id="PTHR44688">
    <property type="entry name" value="DNA-BINDING TRANSCRIPTIONAL ACTIVATOR DEVR_DOSR"/>
    <property type="match status" value="1"/>
</dbReference>
<proteinExistence type="predicted"/>
<evidence type="ECO:0000259" key="4">
    <source>
        <dbReference type="PROSITE" id="PS50043"/>
    </source>
</evidence>
<evidence type="ECO:0000313" key="6">
    <source>
        <dbReference type="Proteomes" id="UP001241603"/>
    </source>
</evidence>
<dbReference type="SUPFAM" id="SSF52540">
    <property type="entry name" value="P-loop containing nucleoside triphosphate hydrolases"/>
    <property type="match status" value="1"/>
</dbReference>
<dbReference type="InterPro" id="IPR016032">
    <property type="entry name" value="Sig_transdc_resp-reg_C-effctor"/>
</dbReference>
<organism evidence="5 6">
    <name type="scientific">Kaistia dalseonensis</name>
    <dbReference type="NCBI Taxonomy" id="410840"/>
    <lineage>
        <taxon>Bacteria</taxon>
        <taxon>Pseudomonadati</taxon>
        <taxon>Pseudomonadota</taxon>
        <taxon>Alphaproteobacteria</taxon>
        <taxon>Hyphomicrobiales</taxon>
        <taxon>Kaistiaceae</taxon>
        <taxon>Kaistia</taxon>
    </lineage>
</organism>
<dbReference type="SMART" id="SM00421">
    <property type="entry name" value="HTH_LUXR"/>
    <property type="match status" value="1"/>
</dbReference>
<evidence type="ECO:0000256" key="2">
    <source>
        <dbReference type="ARBA" id="ARBA00023125"/>
    </source>
</evidence>
<protein>
    <submittedName>
        <fullName evidence="5">ATP/maltotriose-dependent transcriptional regulator MalT</fullName>
    </submittedName>
</protein>
<keyword evidence="2" id="KW-0238">DNA-binding</keyword>
<dbReference type="Proteomes" id="UP001241603">
    <property type="component" value="Unassembled WGS sequence"/>
</dbReference>
<dbReference type="InterPro" id="IPR036388">
    <property type="entry name" value="WH-like_DNA-bd_sf"/>
</dbReference>
<gene>
    <name evidence="5" type="ORF">QO014_000246</name>
</gene>
<accession>A0ABU0H0Q0</accession>
<keyword evidence="3" id="KW-0804">Transcription</keyword>
<feature type="domain" description="HTH luxR-type" evidence="4">
    <location>
        <begin position="746"/>
        <end position="811"/>
    </location>
</feature>
<keyword evidence="6" id="KW-1185">Reference proteome</keyword>
<dbReference type="PROSITE" id="PS00622">
    <property type="entry name" value="HTH_LUXR_1"/>
    <property type="match status" value="1"/>
</dbReference>
<dbReference type="SUPFAM" id="SSF46894">
    <property type="entry name" value="C-terminal effector domain of the bipartite response regulators"/>
    <property type="match status" value="1"/>
</dbReference>
<dbReference type="PROSITE" id="PS50043">
    <property type="entry name" value="HTH_LUXR_2"/>
    <property type="match status" value="1"/>
</dbReference>
<evidence type="ECO:0000313" key="5">
    <source>
        <dbReference type="EMBL" id="MDQ0435876.1"/>
    </source>
</evidence>
<evidence type="ECO:0000256" key="1">
    <source>
        <dbReference type="ARBA" id="ARBA00023015"/>
    </source>
</evidence>
<dbReference type="EMBL" id="JAUSVO010000001">
    <property type="protein sequence ID" value="MDQ0435876.1"/>
    <property type="molecule type" value="Genomic_DNA"/>
</dbReference>
<dbReference type="CDD" id="cd06170">
    <property type="entry name" value="LuxR_C_like"/>
    <property type="match status" value="1"/>
</dbReference>
<comment type="caution">
    <text evidence="5">The sequence shown here is derived from an EMBL/GenBank/DDBJ whole genome shotgun (WGS) entry which is preliminary data.</text>
</comment>
<dbReference type="RefSeq" id="WP_266346833.1">
    <property type="nucleotide sequence ID" value="NZ_JAPKNG010000001.1"/>
</dbReference>
<keyword evidence="1" id="KW-0805">Transcription regulation</keyword>
<dbReference type="PRINTS" id="PR00038">
    <property type="entry name" value="HTHLUXR"/>
</dbReference>
<dbReference type="Gene3D" id="1.10.10.10">
    <property type="entry name" value="Winged helix-like DNA-binding domain superfamily/Winged helix DNA-binding domain"/>
    <property type="match status" value="1"/>
</dbReference>
<dbReference type="InterPro" id="IPR000792">
    <property type="entry name" value="Tscrpt_reg_LuxR_C"/>
</dbReference>
<reference evidence="5 6" key="1">
    <citation type="submission" date="2023-07" db="EMBL/GenBank/DDBJ databases">
        <title>Genomic Encyclopedia of Type Strains, Phase IV (KMG-IV): sequencing the most valuable type-strain genomes for metagenomic binning, comparative biology and taxonomic classification.</title>
        <authorList>
            <person name="Goeker M."/>
        </authorList>
    </citation>
    <scope>NUCLEOTIDE SEQUENCE [LARGE SCALE GENOMIC DNA]</scope>
    <source>
        <strain evidence="5 6">B6-8</strain>
    </source>
</reference>
<dbReference type="PANTHER" id="PTHR44688:SF16">
    <property type="entry name" value="DNA-BINDING TRANSCRIPTIONAL ACTIVATOR DEVR_DOSR"/>
    <property type="match status" value="1"/>
</dbReference>
<dbReference type="Pfam" id="PF00196">
    <property type="entry name" value="GerE"/>
    <property type="match status" value="1"/>
</dbReference>
<evidence type="ECO:0000256" key="3">
    <source>
        <dbReference type="ARBA" id="ARBA00023163"/>
    </source>
</evidence>
<name>A0ABU0H0Q0_9HYPH</name>